<dbReference type="EMBL" id="QQZY01000005">
    <property type="protein sequence ID" value="RDI74118.1"/>
    <property type="molecule type" value="Genomic_DNA"/>
</dbReference>
<evidence type="ECO:0000256" key="8">
    <source>
        <dbReference type="ARBA" id="ARBA00048617"/>
    </source>
</evidence>
<keyword evidence="5 9" id="KW-0627">Porphyrin biosynthesis</keyword>
<evidence type="ECO:0000256" key="7">
    <source>
        <dbReference type="ARBA" id="ARBA00040167"/>
    </source>
</evidence>
<protein>
    <recommendedName>
        <fullName evidence="7 9">Uroporphyrinogen-III synthase</fullName>
        <ecNumber evidence="3 9">4.2.1.75</ecNumber>
    </recommendedName>
</protein>
<evidence type="ECO:0000256" key="9">
    <source>
        <dbReference type="RuleBase" id="RU366031"/>
    </source>
</evidence>
<evidence type="ECO:0000313" key="12">
    <source>
        <dbReference type="Proteomes" id="UP000254134"/>
    </source>
</evidence>
<dbReference type="GO" id="GO:0004852">
    <property type="term" value="F:uroporphyrinogen-III synthase activity"/>
    <property type="evidence" value="ECO:0007669"/>
    <property type="project" value="UniProtKB-UniRule"/>
</dbReference>
<evidence type="ECO:0000259" key="10">
    <source>
        <dbReference type="Pfam" id="PF02602"/>
    </source>
</evidence>
<dbReference type="InterPro" id="IPR039793">
    <property type="entry name" value="UROS/Hem4"/>
</dbReference>
<comment type="caution">
    <text evidence="11">The sequence shown here is derived from an EMBL/GenBank/DDBJ whole genome shotgun (WGS) entry which is preliminary data.</text>
</comment>
<dbReference type="EC" id="4.2.1.75" evidence="3 9"/>
<dbReference type="GO" id="GO:0006782">
    <property type="term" value="P:protoporphyrinogen IX biosynthetic process"/>
    <property type="evidence" value="ECO:0007669"/>
    <property type="project" value="UniProtKB-UniRule"/>
</dbReference>
<evidence type="ECO:0000256" key="1">
    <source>
        <dbReference type="ARBA" id="ARBA00004772"/>
    </source>
</evidence>
<accession>A0A7M2YXB8</accession>
<keyword evidence="12" id="KW-1185">Reference proteome</keyword>
<comment type="pathway">
    <text evidence="1 9">Porphyrin-containing compound metabolism; protoporphyrin-IX biosynthesis; coproporphyrinogen-III from 5-aminolevulinate: step 3/4.</text>
</comment>
<dbReference type="UniPathway" id="UPA00251">
    <property type="reaction ID" value="UER00320"/>
</dbReference>
<comment type="catalytic activity">
    <reaction evidence="8 9">
        <text>hydroxymethylbilane = uroporphyrinogen III + H2O</text>
        <dbReference type="Rhea" id="RHEA:18965"/>
        <dbReference type="ChEBI" id="CHEBI:15377"/>
        <dbReference type="ChEBI" id="CHEBI:57308"/>
        <dbReference type="ChEBI" id="CHEBI:57845"/>
        <dbReference type="EC" id="4.2.1.75"/>
    </reaction>
</comment>
<comment type="function">
    <text evidence="6 9">Catalyzes cyclization of the linear tetrapyrrole, hydroxymethylbilane, to the macrocyclic uroporphyrinogen III.</text>
</comment>
<dbReference type="CDD" id="cd06578">
    <property type="entry name" value="HemD"/>
    <property type="match status" value="1"/>
</dbReference>
<reference evidence="11 12" key="1">
    <citation type="submission" date="2018-07" db="EMBL/GenBank/DDBJ databases">
        <title>High-quality-draft genome sequence of Gaiella occulta.</title>
        <authorList>
            <person name="Severino R."/>
            <person name="Froufe H.J.C."/>
            <person name="Rainey F.A."/>
            <person name="Barroso C."/>
            <person name="Albuquerque L."/>
            <person name="Lobo-Da-Cunha A."/>
            <person name="Da Costa M.S."/>
            <person name="Egas C."/>
        </authorList>
    </citation>
    <scope>NUCLEOTIDE SEQUENCE [LARGE SCALE GENOMIC DNA]</scope>
    <source>
        <strain evidence="11 12">F2-233</strain>
    </source>
</reference>
<dbReference type="Gene3D" id="3.40.50.10090">
    <property type="match status" value="2"/>
</dbReference>
<feature type="domain" description="Tetrapyrrole biosynthesis uroporphyrinogen III synthase" evidence="10">
    <location>
        <begin position="14"/>
        <end position="201"/>
    </location>
</feature>
<dbReference type="OrthoDB" id="9815856at2"/>
<reference evidence="12" key="2">
    <citation type="journal article" date="2019" name="MicrobiologyOpen">
        <title>High-quality draft genome sequence of Gaiella occulta isolated from a 150 meter deep mineral water borehole and comparison with the genome sequences of other deep-branching lineages of the phylum Actinobacteria.</title>
        <authorList>
            <person name="Severino R."/>
            <person name="Froufe H.J.C."/>
            <person name="Barroso C."/>
            <person name="Albuquerque L."/>
            <person name="Lobo-da-Cunha A."/>
            <person name="da Costa M.S."/>
            <person name="Egas C."/>
        </authorList>
    </citation>
    <scope>NUCLEOTIDE SEQUENCE [LARGE SCALE GENOMIC DNA]</scope>
    <source>
        <strain evidence="12">F2-233</strain>
    </source>
</reference>
<dbReference type="SUPFAM" id="SSF69618">
    <property type="entry name" value="HemD-like"/>
    <property type="match status" value="1"/>
</dbReference>
<evidence type="ECO:0000256" key="2">
    <source>
        <dbReference type="ARBA" id="ARBA00008133"/>
    </source>
</evidence>
<dbReference type="PANTHER" id="PTHR38042:SF1">
    <property type="entry name" value="UROPORPHYRINOGEN-III SYNTHASE, CHLOROPLASTIC"/>
    <property type="match status" value="1"/>
</dbReference>
<evidence type="ECO:0000256" key="3">
    <source>
        <dbReference type="ARBA" id="ARBA00013109"/>
    </source>
</evidence>
<dbReference type="Pfam" id="PF02602">
    <property type="entry name" value="HEM4"/>
    <property type="match status" value="1"/>
</dbReference>
<dbReference type="PANTHER" id="PTHR38042">
    <property type="entry name" value="UROPORPHYRINOGEN-III SYNTHASE, CHLOROPLASTIC"/>
    <property type="match status" value="1"/>
</dbReference>
<dbReference type="InterPro" id="IPR036108">
    <property type="entry name" value="4pyrrol_syn_uPrphyn_synt_sf"/>
</dbReference>
<keyword evidence="4 9" id="KW-0456">Lyase</keyword>
<evidence type="ECO:0000313" key="11">
    <source>
        <dbReference type="EMBL" id="RDI74118.1"/>
    </source>
</evidence>
<dbReference type="AlphaFoldDB" id="A0A7M2YXB8"/>
<dbReference type="Proteomes" id="UP000254134">
    <property type="component" value="Unassembled WGS sequence"/>
</dbReference>
<proteinExistence type="inferred from homology"/>
<gene>
    <name evidence="11" type="ORF">Gocc_2215</name>
</gene>
<dbReference type="InterPro" id="IPR003754">
    <property type="entry name" value="4pyrrol_synth_uPrphyn_synth"/>
</dbReference>
<comment type="similarity">
    <text evidence="2 9">Belongs to the uroporphyrinogen-III synthase family.</text>
</comment>
<dbReference type="RefSeq" id="WP_114796630.1">
    <property type="nucleotide sequence ID" value="NZ_QQZY01000005.1"/>
</dbReference>
<evidence type="ECO:0000256" key="5">
    <source>
        <dbReference type="ARBA" id="ARBA00023244"/>
    </source>
</evidence>
<evidence type="ECO:0000256" key="6">
    <source>
        <dbReference type="ARBA" id="ARBA00037589"/>
    </source>
</evidence>
<dbReference type="GO" id="GO:0006780">
    <property type="term" value="P:uroporphyrinogen III biosynthetic process"/>
    <property type="evidence" value="ECO:0007669"/>
    <property type="project" value="UniProtKB-UniRule"/>
</dbReference>
<name>A0A7M2YXB8_9ACTN</name>
<evidence type="ECO:0000256" key="4">
    <source>
        <dbReference type="ARBA" id="ARBA00023239"/>
    </source>
</evidence>
<organism evidence="11 12">
    <name type="scientific">Gaiella occulta</name>
    <dbReference type="NCBI Taxonomy" id="1002870"/>
    <lineage>
        <taxon>Bacteria</taxon>
        <taxon>Bacillati</taxon>
        <taxon>Actinomycetota</taxon>
        <taxon>Thermoleophilia</taxon>
        <taxon>Gaiellales</taxon>
        <taxon>Gaiellaceae</taxon>
        <taxon>Gaiella</taxon>
    </lineage>
</organism>
<sequence>MKLIVTRPRGQEAELVARLEALGHEVVHCPLLEIEPLGDDPVDVEGYDWVIVTSPNGARELLRRARGTLPRIAAIGRATADALGGADLVARVSTQEGLLAELPRPAGRVLVAAAEGARPLLVAELDADFVPLYRTRELRPAAAPSGDLCLLASASAARAFGALTTGIPAVSIGPETSRAGREAGVEIVAEAGTHDVDGLVAAVLRAVAL</sequence>